<evidence type="ECO:0000313" key="13">
    <source>
        <dbReference type="EMBL" id="KIE06151.1"/>
    </source>
</evidence>
<feature type="transmembrane region" description="Helical" evidence="11">
    <location>
        <begin position="239"/>
        <end position="260"/>
    </location>
</feature>
<evidence type="ECO:0000256" key="3">
    <source>
        <dbReference type="ARBA" id="ARBA00005985"/>
    </source>
</evidence>
<feature type="transmembrane region" description="Helical" evidence="11">
    <location>
        <begin position="75"/>
        <end position="99"/>
    </location>
</feature>
<dbReference type="STRING" id="86105.NF27_BK00720"/>
<feature type="transmembrane region" description="Helical" evidence="11">
    <location>
        <begin position="146"/>
        <end position="164"/>
    </location>
</feature>
<protein>
    <recommendedName>
        <fullName evidence="11 12">4-hydroxybenzoate octaprenyltransferase</fullName>
        <ecNumber evidence="11 12">2.5.1.39</ecNumber>
    </recommendedName>
    <alternativeName>
        <fullName evidence="11">4-HB polyprenyltransferase</fullName>
    </alternativeName>
</protein>
<feature type="transmembrane region" description="Helical" evidence="11">
    <location>
        <begin position="173"/>
        <end position="190"/>
    </location>
</feature>
<comment type="function">
    <text evidence="11">Catalyzes the prenylation of para-hydroxybenzoate (PHB) with an all-trans polyprenyl group. Mediates the second step in the final reaction sequence of ubiquinone-8 (UQ-8) biosynthesis, which is the condensation of the polyisoprenoid side chain with PHB, generating the first membrane-bound Q intermediate 3-octaprenyl-4-hydroxybenzoate.</text>
</comment>
<comment type="pathway">
    <text evidence="11">Cofactor biosynthesis; ubiquinone biosynthesis.</text>
</comment>
<dbReference type="GO" id="GO:0008412">
    <property type="term" value="F:4-hydroxybenzoate polyprenyltransferase activity"/>
    <property type="evidence" value="ECO:0007669"/>
    <property type="project" value="UniProtKB-UniRule"/>
</dbReference>
<dbReference type="GO" id="GO:0005886">
    <property type="term" value="C:plasma membrane"/>
    <property type="evidence" value="ECO:0007669"/>
    <property type="project" value="UniProtKB-SubCell"/>
</dbReference>
<keyword evidence="6 11" id="KW-0808">Transferase</keyword>
<dbReference type="InterPro" id="IPR006370">
    <property type="entry name" value="HB_polyprenyltransferase-like"/>
</dbReference>
<dbReference type="FunFam" id="1.20.120.1780:FF:000001">
    <property type="entry name" value="4-hydroxybenzoate octaprenyltransferase"/>
    <property type="match status" value="1"/>
</dbReference>
<keyword evidence="8 11" id="KW-0812">Transmembrane</keyword>
<keyword evidence="7 11" id="KW-0831">Ubiquinone biosynthesis</keyword>
<dbReference type="InterPro" id="IPR044878">
    <property type="entry name" value="UbiA_sf"/>
</dbReference>
<dbReference type="NCBIfam" id="TIGR01474">
    <property type="entry name" value="ubiA_proteo"/>
    <property type="match status" value="1"/>
</dbReference>
<organism evidence="13 14">
    <name type="scientific">Candidatus Jidaibacter acanthamoebae</name>
    <dbReference type="NCBI Taxonomy" id="86105"/>
    <lineage>
        <taxon>Bacteria</taxon>
        <taxon>Pseudomonadati</taxon>
        <taxon>Pseudomonadota</taxon>
        <taxon>Alphaproteobacteria</taxon>
        <taxon>Rickettsiales</taxon>
        <taxon>Candidatus Midichloriaceae</taxon>
        <taxon>Candidatus Jidaibacter</taxon>
    </lineage>
</organism>
<evidence type="ECO:0000256" key="1">
    <source>
        <dbReference type="ARBA" id="ARBA00001946"/>
    </source>
</evidence>
<evidence type="ECO:0000256" key="4">
    <source>
        <dbReference type="ARBA" id="ARBA00022475"/>
    </source>
</evidence>
<comment type="caution">
    <text evidence="13">The sequence shown here is derived from an EMBL/GenBank/DDBJ whole genome shotgun (WGS) entry which is preliminary data.</text>
</comment>
<gene>
    <name evidence="13" type="primary">ubiA_2</name>
    <name evidence="11" type="synonym">ubiA</name>
    <name evidence="13" type="ORF">NF27_BK00720</name>
</gene>
<feature type="transmembrane region" description="Helical" evidence="11">
    <location>
        <begin position="120"/>
        <end position="140"/>
    </location>
</feature>
<feature type="transmembrane region" description="Helical" evidence="11">
    <location>
        <begin position="196"/>
        <end position="218"/>
    </location>
</feature>
<proteinExistence type="inferred from homology"/>
<dbReference type="AlphaFoldDB" id="A0A0C1N183"/>
<evidence type="ECO:0000256" key="8">
    <source>
        <dbReference type="ARBA" id="ARBA00022692"/>
    </source>
</evidence>
<comment type="similarity">
    <text evidence="3 11">Belongs to the UbiA prenyltransferase family.</text>
</comment>
<dbReference type="Pfam" id="PF01040">
    <property type="entry name" value="UbiA"/>
    <property type="match status" value="1"/>
</dbReference>
<evidence type="ECO:0000256" key="10">
    <source>
        <dbReference type="ARBA" id="ARBA00023136"/>
    </source>
</evidence>
<dbReference type="PANTHER" id="PTHR11048:SF28">
    <property type="entry name" value="4-HYDROXYBENZOATE POLYPRENYLTRANSFERASE, MITOCHONDRIAL"/>
    <property type="match status" value="1"/>
</dbReference>
<dbReference type="Gene3D" id="1.20.120.1780">
    <property type="entry name" value="UbiA prenyltransferase"/>
    <property type="match status" value="1"/>
</dbReference>
<dbReference type="UniPathway" id="UPA00232"/>
<dbReference type="OrthoDB" id="9782418at2"/>
<comment type="cofactor">
    <cofactor evidence="1 11">
        <name>Mg(2+)</name>
        <dbReference type="ChEBI" id="CHEBI:18420"/>
    </cofactor>
</comment>
<dbReference type="GO" id="GO:0006744">
    <property type="term" value="P:ubiquinone biosynthetic process"/>
    <property type="evidence" value="ECO:0007669"/>
    <property type="project" value="UniProtKB-UniRule"/>
</dbReference>
<evidence type="ECO:0000256" key="12">
    <source>
        <dbReference type="NCBIfam" id="TIGR01474"/>
    </source>
</evidence>
<dbReference type="PATRIC" id="fig|86105.3.peg.149"/>
<dbReference type="PANTHER" id="PTHR11048">
    <property type="entry name" value="PRENYLTRANSFERASES"/>
    <property type="match status" value="1"/>
</dbReference>
<dbReference type="RefSeq" id="WP_053332456.1">
    <property type="nucleotide sequence ID" value="NZ_JSWE01000036.1"/>
</dbReference>
<keyword evidence="9 11" id="KW-1133">Transmembrane helix</keyword>
<evidence type="ECO:0000256" key="7">
    <source>
        <dbReference type="ARBA" id="ARBA00022688"/>
    </source>
</evidence>
<evidence type="ECO:0000256" key="2">
    <source>
        <dbReference type="ARBA" id="ARBA00004141"/>
    </source>
</evidence>
<accession>A0A0C1N183</accession>
<evidence type="ECO:0000256" key="6">
    <source>
        <dbReference type="ARBA" id="ARBA00022679"/>
    </source>
</evidence>
<feature type="transmembrane region" description="Helical" evidence="11">
    <location>
        <begin position="301"/>
        <end position="317"/>
    </location>
</feature>
<comment type="catalytic activity">
    <reaction evidence="11">
        <text>all-trans-octaprenyl diphosphate + 4-hydroxybenzoate = 4-hydroxy-3-(all-trans-octaprenyl)benzoate + diphosphate</text>
        <dbReference type="Rhea" id="RHEA:27782"/>
        <dbReference type="ChEBI" id="CHEBI:1617"/>
        <dbReference type="ChEBI" id="CHEBI:17879"/>
        <dbReference type="ChEBI" id="CHEBI:33019"/>
        <dbReference type="ChEBI" id="CHEBI:57711"/>
        <dbReference type="EC" id="2.5.1.39"/>
    </reaction>
</comment>
<feature type="transmembrane region" description="Helical" evidence="11">
    <location>
        <begin position="51"/>
        <end position="69"/>
    </location>
</feature>
<keyword evidence="11" id="KW-0460">Magnesium</keyword>
<dbReference type="Gene3D" id="1.10.357.140">
    <property type="entry name" value="UbiA prenyltransferase"/>
    <property type="match status" value="1"/>
</dbReference>
<comment type="subcellular location">
    <subcellularLocation>
        <location evidence="11">Cell inner membrane</location>
        <topology evidence="11">Multi-pass membrane protein</topology>
    </subcellularLocation>
    <subcellularLocation>
        <location evidence="2">Membrane</location>
        <topology evidence="2">Multi-pass membrane protein</topology>
    </subcellularLocation>
</comment>
<name>A0A0C1N183_9RICK</name>
<reference evidence="13 14" key="1">
    <citation type="submission" date="2014-11" db="EMBL/GenBank/DDBJ databases">
        <title>A Rickettsiales Symbiont of Amoebae With Ancient Features.</title>
        <authorList>
            <person name="Schulz F."/>
            <person name="Martijn J."/>
            <person name="Wascher F."/>
            <person name="Kostanjsek R."/>
            <person name="Ettema T.J."/>
            <person name="Horn M."/>
        </authorList>
    </citation>
    <scope>NUCLEOTIDE SEQUENCE [LARGE SCALE GENOMIC DNA]</scope>
    <source>
        <strain evidence="13 14">UWC36</strain>
    </source>
</reference>
<dbReference type="InterPro" id="IPR000537">
    <property type="entry name" value="UbiA_prenyltransferase"/>
</dbReference>
<keyword evidence="10 11" id="KW-0472">Membrane</keyword>
<keyword evidence="14" id="KW-1185">Reference proteome</keyword>
<dbReference type="EC" id="2.5.1.39" evidence="11 12"/>
<evidence type="ECO:0000256" key="11">
    <source>
        <dbReference type="HAMAP-Rule" id="MF_01635"/>
    </source>
</evidence>
<evidence type="ECO:0000256" key="9">
    <source>
        <dbReference type="ARBA" id="ARBA00022989"/>
    </source>
</evidence>
<evidence type="ECO:0000256" key="5">
    <source>
        <dbReference type="ARBA" id="ARBA00022519"/>
    </source>
</evidence>
<evidence type="ECO:0000313" key="14">
    <source>
        <dbReference type="Proteomes" id="UP000031258"/>
    </source>
</evidence>
<dbReference type="HAMAP" id="MF_01635">
    <property type="entry name" value="UbiA"/>
    <property type="match status" value="1"/>
</dbReference>
<keyword evidence="5 11" id="KW-0997">Cell inner membrane</keyword>
<dbReference type="EMBL" id="JSWE01000036">
    <property type="protein sequence ID" value="KIE06151.1"/>
    <property type="molecule type" value="Genomic_DNA"/>
</dbReference>
<keyword evidence="4 11" id="KW-1003">Cell membrane</keyword>
<dbReference type="Proteomes" id="UP000031258">
    <property type="component" value="Unassembled WGS sequence"/>
</dbReference>
<sequence>MKKQNKISSINSALSEGLIKFANLDFECLKALQKFIGGNKYARLMRLDKPVGSLLLMLPCLWSIGFATSSFLQKIIFSLLFAFGAMVTRSAGCIINDIVDKNFDAKIERTKTRPLASNEVSLKEAYILLCMLLAIAFFLLMFLPKAAVFIGIVSIIPIVIYPFLKRYTYYPQVFLGFVFNLGVIMAWAAVSPTFSLIPLLVYISAVSWTVAYDTIYALQDKKDDLEVGVKSLAIKLGDAASQVIWVLYRIAAICLFIVGLNTHMNWGFYILMGLATYHLYWQAETVDIHDPNDAGKKFRSNLQYGLLVLLAIWIGKIKF</sequence>
<dbReference type="InterPro" id="IPR039653">
    <property type="entry name" value="Prenyltransferase"/>
</dbReference>
<dbReference type="FunFam" id="1.10.357.140:FF:000008">
    <property type="entry name" value="4-hydroxybenzoate octaprenyltransferase"/>
    <property type="match status" value="1"/>
</dbReference>
<dbReference type="CDD" id="cd13959">
    <property type="entry name" value="PT_UbiA_COQ2"/>
    <property type="match status" value="1"/>
</dbReference>